<keyword evidence="3" id="KW-1185">Reference proteome</keyword>
<protein>
    <submittedName>
        <fullName evidence="2">Uncharacterized protein</fullName>
    </submittedName>
</protein>
<sequence length="411" mass="44545">MLNSLKKSFVGVVCFAVFTVSVFADETVVDGMRNATLNDVKGLIGRQFSDGRLTMSRSGSTFHQTGTRVFRASVVGRFRGVVSQADVITLDGEIFEISGILPIPRRGYPGYIALRTGSAQLAYSIRYSDLLPLALIADAGATSLYSLTSDINDSTLNSATSINQWAAEAGMVIFQDQEEVSAIEIAGTPIHYALRFADLCNSCESGEITGFADAINRQNGVSRTSNTTDDSWIISDVGVRFEAIVSSNELGIDGIMTRNRWSIGDGQDTALVTSVSALSAEIVMDFYLQAAEATAACLGPNPPADCIFLSEEVFPQLYENAIREASLLRLNPDSLLMENGNLDFMSIGQKGAQAITRAEIAFETLALLRHAKAVDPNSWRAFMSSMSTDQIMEQNLQDWRRYAGALQSSAR</sequence>
<feature type="signal peptide" evidence="1">
    <location>
        <begin position="1"/>
        <end position="24"/>
    </location>
</feature>
<gene>
    <name evidence="2" type="ORF">ACERZ8_00915</name>
</gene>
<organism evidence="2 3">
    <name type="scientific">Tateyamaria armeniaca</name>
    <dbReference type="NCBI Taxonomy" id="2518930"/>
    <lineage>
        <taxon>Bacteria</taxon>
        <taxon>Pseudomonadati</taxon>
        <taxon>Pseudomonadota</taxon>
        <taxon>Alphaproteobacteria</taxon>
        <taxon>Rhodobacterales</taxon>
        <taxon>Roseobacteraceae</taxon>
        <taxon>Tateyamaria</taxon>
    </lineage>
</organism>
<evidence type="ECO:0000256" key="1">
    <source>
        <dbReference type="SAM" id="SignalP"/>
    </source>
</evidence>
<proteinExistence type="predicted"/>
<name>A0ABW8UNP9_9RHOB</name>
<accession>A0ABW8UNP9</accession>
<comment type="caution">
    <text evidence="2">The sequence shown here is derived from an EMBL/GenBank/DDBJ whole genome shotgun (WGS) entry which is preliminary data.</text>
</comment>
<evidence type="ECO:0000313" key="3">
    <source>
        <dbReference type="Proteomes" id="UP001627408"/>
    </source>
</evidence>
<dbReference type="RefSeq" id="WP_407590249.1">
    <property type="nucleotide sequence ID" value="NZ_JBHDIY010000002.1"/>
</dbReference>
<reference evidence="2 3" key="1">
    <citation type="submission" date="2024-08" db="EMBL/GenBank/DDBJ databases">
        <title>Tateyamaria sp. nov., isolated from marine algae.</title>
        <authorList>
            <person name="Choi B.J."/>
            <person name="Kim J.M."/>
            <person name="Lee J.K."/>
            <person name="Choi D.G."/>
            <person name="Bayburt H."/>
            <person name="Baek J.H."/>
            <person name="Han D.M."/>
            <person name="Jeon C.O."/>
        </authorList>
    </citation>
    <scope>NUCLEOTIDE SEQUENCE [LARGE SCALE GENOMIC DNA]</scope>
    <source>
        <strain evidence="2 3">KMU-156</strain>
    </source>
</reference>
<feature type="chain" id="PRO_5046284211" evidence="1">
    <location>
        <begin position="25"/>
        <end position="411"/>
    </location>
</feature>
<dbReference type="EMBL" id="JBHDIY010000002">
    <property type="protein sequence ID" value="MFL4468500.1"/>
    <property type="molecule type" value="Genomic_DNA"/>
</dbReference>
<keyword evidence="1" id="KW-0732">Signal</keyword>
<evidence type="ECO:0000313" key="2">
    <source>
        <dbReference type="EMBL" id="MFL4468500.1"/>
    </source>
</evidence>
<dbReference type="Proteomes" id="UP001627408">
    <property type="component" value="Unassembled WGS sequence"/>
</dbReference>